<dbReference type="GO" id="GO:0004252">
    <property type="term" value="F:serine-type endopeptidase activity"/>
    <property type="evidence" value="ECO:0007669"/>
    <property type="project" value="InterPro"/>
</dbReference>
<evidence type="ECO:0000313" key="6">
    <source>
        <dbReference type="Proteomes" id="UP000017396"/>
    </source>
</evidence>
<protein>
    <recommendedName>
        <fullName evidence="3">Signal peptidase I</fullName>
        <ecNumber evidence="3">3.4.21.89</ecNumber>
    </recommendedName>
</protein>
<gene>
    <name evidence="5" type="ORF">GKIL_3711</name>
</gene>
<keyword evidence="3" id="KW-0378">Hydrolase</keyword>
<dbReference type="CDD" id="cd06530">
    <property type="entry name" value="S26_SPase_I"/>
    <property type="match status" value="1"/>
</dbReference>
<dbReference type="GO" id="GO:0006465">
    <property type="term" value="P:signal peptide processing"/>
    <property type="evidence" value="ECO:0007669"/>
    <property type="project" value="InterPro"/>
</dbReference>
<dbReference type="STRING" id="1183438.GKIL_3711"/>
<dbReference type="EMBL" id="CP003587">
    <property type="protein sequence ID" value="AGY59957.1"/>
    <property type="molecule type" value="Genomic_DNA"/>
</dbReference>
<dbReference type="PRINTS" id="PR00727">
    <property type="entry name" value="LEADERPTASE"/>
</dbReference>
<keyword evidence="3" id="KW-0645">Protease</keyword>
<dbReference type="Pfam" id="PF10502">
    <property type="entry name" value="Peptidase_S26"/>
    <property type="match status" value="1"/>
</dbReference>
<accession>U5QLU6</accession>
<comment type="similarity">
    <text evidence="2 3">Belongs to the peptidase S26 family.</text>
</comment>
<dbReference type="InterPro" id="IPR019533">
    <property type="entry name" value="Peptidase_S26"/>
</dbReference>
<comment type="catalytic activity">
    <reaction evidence="3">
        <text>Cleavage of hydrophobic, N-terminal signal or leader sequences from secreted and periplasmic proteins.</text>
        <dbReference type="EC" id="3.4.21.89"/>
    </reaction>
</comment>
<dbReference type="Proteomes" id="UP000017396">
    <property type="component" value="Chromosome"/>
</dbReference>
<dbReference type="AlphaFoldDB" id="U5QLU6"/>
<evidence type="ECO:0000256" key="3">
    <source>
        <dbReference type="RuleBase" id="RU362042"/>
    </source>
</evidence>
<dbReference type="PANTHER" id="PTHR43390">
    <property type="entry name" value="SIGNAL PEPTIDASE I"/>
    <property type="match status" value="1"/>
</dbReference>
<dbReference type="InterPro" id="IPR000223">
    <property type="entry name" value="Pept_S26A_signal_pept_1"/>
</dbReference>
<dbReference type="eggNOG" id="COG0681">
    <property type="taxonomic scope" value="Bacteria"/>
</dbReference>
<dbReference type="GO" id="GO:0005886">
    <property type="term" value="C:plasma membrane"/>
    <property type="evidence" value="ECO:0007669"/>
    <property type="project" value="UniProtKB-SubCell"/>
</dbReference>
<dbReference type="InterPro" id="IPR036286">
    <property type="entry name" value="LexA/Signal_pep-like_sf"/>
</dbReference>
<dbReference type="EC" id="3.4.21.89" evidence="3"/>
<dbReference type="HOGENOM" id="CLU_107532_0_0_3"/>
<comment type="subcellular location">
    <subcellularLocation>
        <location evidence="1">Cell membrane</location>
        <topology evidence="1">Single-pass type II membrane protein</topology>
    </subcellularLocation>
    <subcellularLocation>
        <location evidence="3">Membrane</location>
        <topology evidence="3">Single-pass type II membrane protein</topology>
    </subcellularLocation>
</comment>
<proteinExistence type="inferred from homology"/>
<reference evidence="5 6" key="1">
    <citation type="journal article" date="2013" name="PLoS ONE">
        <title>Cultivation and Complete Genome Sequencing of Gloeobacter kilaueensis sp. nov., from a Lava Cave in Kilauea Caldera, Hawai'i.</title>
        <authorList>
            <person name="Saw J.H."/>
            <person name="Schatz M."/>
            <person name="Brown M.V."/>
            <person name="Kunkel D.D."/>
            <person name="Foster J.S."/>
            <person name="Shick H."/>
            <person name="Christensen S."/>
            <person name="Hou S."/>
            <person name="Wan X."/>
            <person name="Donachie S.P."/>
        </authorList>
    </citation>
    <scope>NUCLEOTIDE SEQUENCE [LARGE SCALE GENOMIC DNA]</scope>
    <source>
        <strain evidence="6">JS</strain>
    </source>
</reference>
<dbReference type="KEGG" id="glj:GKIL_3711"/>
<keyword evidence="6" id="KW-1185">Reference proteome</keyword>
<evidence type="ECO:0000256" key="1">
    <source>
        <dbReference type="ARBA" id="ARBA00004401"/>
    </source>
</evidence>
<organism evidence="5 6">
    <name type="scientific">Gloeobacter kilaueensis (strain ATCC BAA-2537 / CCAP 1431/1 / ULC 316 / JS1)</name>
    <dbReference type="NCBI Taxonomy" id="1183438"/>
    <lineage>
        <taxon>Bacteria</taxon>
        <taxon>Bacillati</taxon>
        <taxon>Cyanobacteriota</taxon>
        <taxon>Cyanophyceae</taxon>
        <taxon>Gloeobacterales</taxon>
        <taxon>Gloeobacteraceae</taxon>
        <taxon>Gloeobacter</taxon>
    </lineage>
</organism>
<dbReference type="SUPFAM" id="SSF51306">
    <property type="entry name" value="LexA/Signal peptidase"/>
    <property type="match status" value="1"/>
</dbReference>
<sequence>MLTLEDIGNSLLSCPRSPLQDVFPANPKPAPSVVCTNCGILLIICSLNSWTPATGWALNKPMTQRIAFLSIGCLLAGCALQTDVRLRRMPDSGMEPTIHNQQVVRENFDWQRTRPLARFDLVVVKEPGPKAQTTIRRIIALPGETVQVNGYLARVNGQPLAEPFVQRPPTRCKQAPCAPERFGPLRVPAGEYFLLADNRSTGTDSRLWKTPTVSAQHILALVQR</sequence>
<dbReference type="NCBIfam" id="TIGR02227">
    <property type="entry name" value="sigpep_I_bact"/>
    <property type="match status" value="1"/>
</dbReference>
<evidence type="ECO:0000259" key="4">
    <source>
        <dbReference type="Pfam" id="PF10502"/>
    </source>
</evidence>
<dbReference type="Gene3D" id="2.10.109.10">
    <property type="entry name" value="Umud Fragment, subunit A"/>
    <property type="match status" value="1"/>
</dbReference>
<evidence type="ECO:0000313" key="5">
    <source>
        <dbReference type="EMBL" id="AGY59957.1"/>
    </source>
</evidence>
<dbReference type="PANTHER" id="PTHR43390:SF1">
    <property type="entry name" value="CHLOROPLAST PROCESSING PEPTIDASE"/>
    <property type="match status" value="1"/>
</dbReference>
<evidence type="ECO:0000256" key="2">
    <source>
        <dbReference type="ARBA" id="ARBA00009370"/>
    </source>
</evidence>
<name>U5QLU6_GLOK1</name>
<feature type="domain" description="Peptidase S26" evidence="4">
    <location>
        <begin position="66"/>
        <end position="221"/>
    </location>
</feature>
<dbReference type="GO" id="GO:0009003">
    <property type="term" value="F:signal peptidase activity"/>
    <property type="evidence" value="ECO:0007669"/>
    <property type="project" value="UniProtKB-EC"/>
</dbReference>